<evidence type="ECO:0000256" key="2">
    <source>
        <dbReference type="ARBA" id="ARBA00023027"/>
    </source>
</evidence>
<dbReference type="Gene3D" id="3.50.50.60">
    <property type="entry name" value="FAD/NAD(P)-binding domain"/>
    <property type="match status" value="1"/>
</dbReference>
<dbReference type="GO" id="GO:0004148">
    <property type="term" value="F:dihydrolipoyl dehydrogenase (NADH) activity"/>
    <property type="evidence" value="ECO:0007669"/>
    <property type="project" value="TreeGrafter"/>
</dbReference>
<dbReference type="InterPro" id="IPR023753">
    <property type="entry name" value="FAD/NAD-binding_dom"/>
</dbReference>
<sequence>MNTSGLGLEEAGVRLGQRGEVLVDEHLATGVPGIYAIGDITGKIQLAHVASAQALVAVGNIMGSPEK</sequence>
<comment type="similarity">
    <text evidence="1">Belongs to the class-I pyridine nucleotide-disulfide oxidoreductase family.</text>
</comment>
<evidence type="ECO:0000256" key="1">
    <source>
        <dbReference type="ARBA" id="ARBA00007532"/>
    </source>
</evidence>
<dbReference type="InterPro" id="IPR036188">
    <property type="entry name" value="FAD/NAD-bd_sf"/>
</dbReference>
<dbReference type="PANTHER" id="PTHR22912">
    <property type="entry name" value="DISULFIDE OXIDOREDUCTASE"/>
    <property type="match status" value="1"/>
</dbReference>
<feature type="domain" description="FAD/NAD(P)-binding" evidence="3">
    <location>
        <begin position="2"/>
        <end position="54"/>
    </location>
</feature>
<evidence type="ECO:0000313" key="5">
    <source>
        <dbReference type="Proteomes" id="UP000222564"/>
    </source>
</evidence>
<name>A0A2C6LHJ9_9FIRM</name>
<dbReference type="PANTHER" id="PTHR22912:SF217">
    <property type="entry name" value="DIHYDROLIPOYL DEHYDROGENASE"/>
    <property type="match status" value="1"/>
</dbReference>
<keyword evidence="2" id="KW-0520">NAD</keyword>
<dbReference type="EMBL" id="AWQQ01000072">
    <property type="protein sequence ID" value="PHJ37830.1"/>
    <property type="molecule type" value="Genomic_DNA"/>
</dbReference>
<organism evidence="4 5">
    <name type="scientific">Desulforamulus profundi</name>
    <dbReference type="NCBI Taxonomy" id="1383067"/>
    <lineage>
        <taxon>Bacteria</taxon>
        <taxon>Bacillati</taxon>
        <taxon>Bacillota</taxon>
        <taxon>Clostridia</taxon>
        <taxon>Eubacteriales</taxon>
        <taxon>Peptococcaceae</taxon>
        <taxon>Desulforamulus</taxon>
    </lineage>
</organism>
<gene>
    <name evidence="4" type="ORF">P378_13610</name>
</gene>
<dbReference type="SUPFAM" id="SSF51905">
    <property type="entry name" value="FAD/NAD(P)-binding domain"/>
    <property type="match status" value="1"/>
</dbReference>
<protein>
    <recommendedName>
        <fullName evidence="3">FAD/NAD(P)-binding domain-containing protein</fullName>
    </recommendedName>
</protein>
<comment type="caution">
    <text evidence="4">The sequence shown here is derived from an EMBL/GenBank/DDBJ whole genome shotgun (WGS) entry which is preliminary data.</text>
</comment>
<evidence type="ECO:0000313" key="4">
    <source>
        <dbReference type="EMBL" id="PHJ37830.1"/>
    </source>
</evidence>
<dbReference type="Pfam" id="PF07992">
    <property type="entry name" value="Pyr_redox_2"/>
    <property type="match status" value="1"/>
</dbReference>
<proteinExistence type="inferred from homology"/>
<dbReference type="InterPro" id="IPR050151">
    <property type="entry name" value="Class-I_Pyr_Nuc-Dis_Oxidored"/>
</dbReference>
<keyword evidence="5" id="KW-1185">Reference proteome</keyword>
<dbReference type="AlphaFoldDB" id="A0A2C6LHJ9"/>
<evidence type="ECO:0000259" key="3">
    <source>
        <dbReference type="Pfam" id="PF07992"/>
    </source>
</evidence>
<dbReference type="GO" id="GO:0050660">
    <property type="term" value="F:flavin adenine dinucleotide binding"/>
    <property type="evidence" value="ECO:0007669"/>
    <property type="project" value="TreeGrafter"/>
</dbReference>
<accession>A0A2C6LHJ9</accession>
<dbReference type="GO" id="GO:0006103">
    <property type="term" value="P:2-oxoglutarate metabolic process"/>
    <property type="evidence" value="ECO:0007669"/>
    <property type="project" value="TreeGrafter"/>
</dbReference>
<dbReference type="Proteomes" id="UP000222564">
    <property type="component" value="Unassembled WGS sequence"/>
</dbReference>
<reference evidence="4 5" key="1">
    <citation type="submission" date="2013-09" db="EMBL/GenBank/DDBJ databases">
        <title>Biodegradation of hydrocarbons in the deep terrestrial subsurface : characterization of a microbial consortium composed of two Desulfotomaculum species originating from a deep geological formation.</title>
        <authorList>
            <person name="Aullo T."/>
            <person name="Berlendis S."/>
            <person name="Lascourreges J.-F."/>
            <person name="Dessort D."/>
            <person name="Saint-Laurent S."/>
            <person name="Schraauwers B."/>
            <person name="Mas J."/>
            <person name="Magot M."/>
            <person name="Ranchou-Peyruse A."/>
        </authorList>
    </citation>
    <scope>NUCLEOTIDE SEQUENCE [LARGE SCALE GENOMIC DNA]</scope>
    <source>
        <strain evidence="4 5">Bs107</strain>
    </source>
</reference>